<sequence length="103" mass="11426">MSGSSSRSPYEMAWPYDEGDLCHEDLGTSYQLKNRITSDCFFLHSSDTYLYAPELRSGVKVGFAPMEAAGIKCERGVSVKNQSRRIVQVRSRDAADGLSPTEL</sequence>
<reference evidence="1 2" key="1">
    <citation type="journal article" date="2014" name="Agronomy (Basel)">
        <title>A Draft Genome Sequence for Ensete ventricosum, the Drought-Tolerant Tree Against Hunger.</title>
        <authorList>
            <person name="Harrison J."/>
            <person name="Moore K.A."/>
            <person name="Paszkiewicz K."/>
            <person name="Jones T."/>
            <person name="Grant M."/>
            <person name="Ambacheew D."/>
            <person name="Muzemil S."/>
            <person name="Studholme D.J."/>
        </authorList>
    </citation>
    <scope>NUCLEOTIDE SEQUENCE [LARGE SCALE GENOMIC DNA]</scope>
</reference>
<evidence type="ECO:0000313" key="2">
    <source>
        <dbReference type="Proteomes" id="UP000287651"/>
    </source>
</evidence>
<gene>
    <name evidence="1" type="ORF">B296_00041535</name>
</gene>
<accession>A0A426XZ57</accession>
<organism evidence="1 2">
    <name type="scientific">Ensete ventricosum</name>
    <name type="common">Abyssinian banana</name>
    <name type="synonym">Musa ensete</name>
    <dbReference type="NCBI Taxonomy" id="4639"/>
    <lineage>
        <taxon>Eukaryota</taxon>
        <taxon>Viridiplantae</taxon>
        <taxon>Streptophyta</taxon>
        <taxon>Embryophyta</taxon>
        <taxon>Tracheophyta</taxon>
        <taxon>Spermatophyta</taxon>
        <taxon>Magnoliopsida</taxon>
        <taxon>Liliopsida</taxon>
        <taxon>Zingiberales</taxon>
        <taxon>Musaceae</taxon>
        <taxon>Ensete</taxon>
    </lineage>
</organism>
<name>A0A426XZ57_ENSVE</name>
<proteinExistence type="predicted"/>
<evidence type="ECO:0000313" key="1">
    <source>
        <dbReference type="EMBL" id="RRT44779.1"/>
    </source>
</evidence>
<dbReference type="Proteomes" id="UP000287651">
    <property type="component" value="Unassembled WGS sequence"/>
</dbReference>
<comment type="caution">
    <text evidence="1">The sequence shown here is derived from an EMBL/GenBank/DDBJ whole genome shotgun (WGS) entry which is preliminary data.</text>
</comment>
<protein>
    <submittedName>
        <fullName evidence="1">Uncharacterized protein</fullName>
    </submittedName>
</protein>
<dbReference type="AlphaFoldDB" id="A0A426XZ57"/>
<dbReference type="EMBL" id="AMZH03016252">
    <property type="protein sequence ID" value="RRT44779.1"/>
    <property type="molecule type" value="Genomic_DNA"/>
</dbReference>